<evidence type="ECO:0000259" key="11">
    <source>
        <dbReference type="PROSITE" id="PS51846"/>
    </source>
</evidence>
<evidence type="ECO:0000256" key="3">
    <source>
        <dbReference type="ARBA" id="ARBA00022737"/>
    </source>
</evidence>
<dbReference type="InterPro" id="IPR000644">
    <property type="entry name" value="CBS_dom"/>
</dbReference>
<dbReference type="InterPro" id="IPR044751">
    <property type="entry name" value="Ion_transp-like_CBS"/>
</dbReference>
<dbReference type="PANTHER" id="PTHR22777">
    <property type="entry name" value="HEMOLYSIN-RELATED"/>
    <property type="match status" value="1"/>
</dbReference>
<evidence type="ECO:0000256" key="8">
    <source>
        <dbReference type="PROSITE-ProRule" id="PRU01193"/>
    </source>
</evidence>
<name>A0A2A4X9C8_9GAMM</name>
<dbReference type="GO" id="GO:0005886">
    <property type="term" value="C:plasma membrane"/>
    <property type="evidence" value="ECO:0007669"/>
    <property type="project" value="TreeGrafter"/>
</dbReference>
<dbReference type="Pfam" id="PF01595">
    <property type="entry name" value="CNNM"/>
    <property type="match status" value="1"/>
</dbReference>
<comment type="caution">
    <text evidence="12">The sequence shown here is derived from an EMBL/GenBank/DDBJ whole genome shotgun (WGS) entry which is preliminary data.</text>
</comment>
<evidence type="ECO:0000256" key="1">
    <source>
        <dbReference type="ARBA" id="ARBA00004141"/>
    </source>
</evidence>
<keyword evidence="5 7" id="KW-0129">CBS domain</keyword>
<evidence type="ECO:0000256" key="9">
    <source>
        <dbReference type="SAM" id="Phobius"/>
    </source>
</evidence>
<dbReference type="Gene3D" id="3.10.580.10">
    <property type="entry name" value="CBS-domain"/>
    <property type="match status" value="1"/>
</dbReference>
<dbReference type="SUPFAM" id="SSF54631">
    <property type="entry name" value="CBS-domain pair"/>
    <property type="match status" value="1"/>
</dbReference>
<sequence length="374" mass="41423">MGLLVTFFAASIFFSFLCSILEAVLLSITPAYVATQGRDNTAISKNLSRFKEDIDRPLAAILTLNTIAHTVGAIGVGAQAAVIFGTSKIEFFGFAIVSWEGFVAGAMTMAILIFSEVIPKTLGANNWQALTPLSIRVINLLMIVLAPMIWLSQLITKNLKKDKDKPVLTRSDFLVMSELGKDIGILKESEQKIIKNLLRFNRILIRDVMTPRIVVVAEDGSTTIKEFHDGNSELPFSRIPIYQDSNDKVTGYVLKDKILLKLVEGKGNEELNSLRRDIIISHSGTPIPDLLDKFIAEKEHIALVVDEYGGTEGIVTMEDIIETLLGIEIVDEMDNAEDMRVLARENWELRARKMGLLPTDELVEDRDSGKSASD</sequence>
<dbReference type="PANTHER" id="PTHR22777:SF4">
    <property type="entry name" value="UPF0053 PROTEIN SLL1254"/>
    <property type="match status" value="1"/>
</dbReference>
<keyword evidence="4 8" id="KW-1133">Transmembrane helix</keyword>
<dbReference type="PROSITE" id="PS51846">
    <property type="entry name" value="CNNM"/>
    <property type="match status" value="1"/>
</dbReference>
<dbReference type="PROSITE" id="PS51371">
    <property type="entry name" value="CBS"/>
    <property type="match status" value="1"/>
</dbReference>
<dbReference type="InterPro" id="IPR002550">
    <property type="entry name" value="CNNM"/>
</dbReference>
<keyword evidence="6 8" id="KW-0472">Membrane</keyword>
<feature type="domain" description="CBS" evidence="10">
    <location>
        <begin position="274"/>
        <end position="332"/>
    </location>
</feature>
<dbReference type="Proteomes" id="UP000218767">
    <property type="component" value="Unassembled WGS sequence"/>
</dbReference>
<dbReference type="AlphaFoldDB" id="A0A2A4X9C8"/>
<protein>
    <submittedName>
        <fullName evidence="12">Hemolysin</fullName>
    </submittedName>
</protein>
<feature type="transmembrane region" description="Helical" evidence="9">
    <location>
        <begin position="91"/>
        <end position="113"/>
    </location>
</feature>
<evidence type="ECO:0000256" key="6">
    <source>
        <dbReference type="ARBA" id="ARBA00023136"/>
    </source>
</evidence>
<dbReference type="Pfam" id="PF00571">
    <property type="entry name" value="CBS"/>
    <property type="match status" value="2"/>
</dbReference>
<proteinExistence type="predicted"/>
<dbReference type="InterPro" id="IPR046342">
    <property type="entry name" value="CBS_dom_sf"/>
</dbReference>
<evidence type="ECO:0000313" key="12">
    <source>
        <dbReference type="EMBL" id="PCI79272.1"/>
    </source>
</evidence>
<accession>A0A2A4X9C8</accession>
<feature type="transmembrane region" description="Helical" evidence="9">
    <location>
        <begin position="133"/>
        <end position="155"/>
    </location>
</feature>
<evidence type="ECO:0000256" key="7">
    <source>
        <dbReference type="PROSITE-ProRule" id="PRU00703"/>
    </source>
</evidence>
<evidence type="ECO:0000313" key="13">
    <source>
        <dbReference type="Proteomes" id="UP000218767"/>
    </source>
</evidence>
<keyword evidence="3" id="KW-0677">Repeat</keyword>
<evidence type="ECO:0000256" key="2">
    <source>
        <dbReference type="ARBA" id="ARBA00022692"/>
    </source>
</evidence>
<evidence type="ECO:0000256" key="5">
    <source>
        <dbReference type="ARBA" id="ARBA00023122"/>
    </source>
</evidence>
<evidence type="ECO:0000259" key="10">
    <source>
        <dbReference type="PROSITE" id="PS51371"/>
    </source>
</evidence>
<comment type="subcellular location">
    <subcellularLocation>
        <location evidence="1">Membrane</location>
        <topology evidence="1">Multi-pass membrane protein</topology>
    </subcellularLocation>
</comment>
<feature type="domain" description="CNNM transmembrane" evidence="11">
    <location>
        <begin position="1"/>
        <end position="190"/>
    </location>
</feature>
<feature type="transmembrane region" description="Helical" evidence="9">
    <location>
        <begin position="57"/>
        <end position="84"/>
    </location>
</feature>
<reference evidence="13" key="1">
    <citation type="submission" date="2017-08" db="EMBL/GenBank/DDBJ databases">
        <title>A dynamic microbial community with high functional redundancy inhabits the cold, oxic subseafloor aquifer.</title>
        <authorList>
            <person name="Tully B.J."/>
            <person name="Wheat C.G."/>
            <person name="Glazer B.T."/>
            <person name="Huber J.A."/>
        </authorList>
    </citation>
    <scope>NUCLEOTIDE SEQUENCE [LARGE SCALE GENOMIC DNA]</scope>
</reference>
<dbReference type="CDD" id="cd04590">
    <property type="entry name" value="CBS_pair_CorC_HlyC_assoc"/>
    <property type="match status" value="1"/>
</dbReference>
<organism evidence="12 13">
    <name type="scientific">SAR86 cluster bacterium</name>
    <dbReference type="NCBI Taxonomy" id="2030880"/>
    <lineage>
        <taxon>Bacteria</taxon>
        <taxon>Pseudomonadati</taxon>
        <taxon>Pseudomonadota</taxon>
        <taxon>Gammaproteobacteria</taxon>
        <taxon>SAR86 cluster</taxon>
    </lineage>
</organism>
<dbReference type="EMBL" id="NVUL01000019">
    <property type="protein sequence ID" value="PCI79272.1"/>
    <property type="molecule type" value="Genomic_DNA"/>
</dbReference>
<keyword evidence="2 8" id="KW-0812">Transmembrane</keyword>
<evidence type="ECO:0000256" key="4">
    <source>
        <dbReference type="ARBA" id="ARBA00022989"/>
    </source>
</evidence>
<gene>
    <name evidence="12" type="ORF">COB20_05155</name>
</gene>